<reference evidence="1" key="1">
    <citation type="submission" date="2022-02" db="EMBL/GenBank/DDBJ databases">
        <title>Characterization of Tn125 harboring carbapenem-resistant Acinetobacter bereziniae clinical isolates.</title>
        <authorList>
            <person name="Wong N.-K."/>
            <person name="Pan Q."/>
        </authorList>
    </citation>
    <scope>NUCLEOTIDE SEQUENCE</scope>
    <source>
        <strain evidence="1">GD03393</strain>
    </source>
</reference>
<dbReference type="RefSeq" id="WP_004829600.1">
    <property type="nucleotide sequence ID" value="NZ_BBLJ01000004.1"/>
</dbReference>
<dbReference type="Gene3D" id="3.30.450.40">
    <property type="match status" value="1"/>
</dbReference>
<evidence type="ECO:0000313" key="2">
    <source>
        <dbReference type="Proteomes" id="UP000644140"/>
    </source>
</evidence>
<dbReference type="SUPFAM" id="SSF46894">
    <property type="entry name" value="C-terminal effector domain of the bipartite response regulators"/>
    <property type="match status" value="1"/>
</dbReference>
<dbReference type="InterPro" id="IPR029016">
    <property type="entry name" value="GAF-like_dom_sf"/>
</dbReference>
<sequence>MKLLNQSRNQTSTLQTTHLFNIAPMNAAPLLSLPMEQEQSLFRRSIQHNYADLLKIADDSEMAIGITDHHGTLLWTWSSRSMLSSAEQVHFVEGGHWSTQAVGTNAIGLALNNHISSCVYSHENQMNSVQDWVCYAAPIVDPVSGQFHGIINLSTKYKKHTSLGVLAVERCAELVQRAIQFEQKNMLYLKVFGTPKVQFNQQLLTLTHRQIEILCILILHPDGINLDELHYALYGDRDISEKTLKAEMSQLRTLLPNCILSRPYKLICEIQTDFIRAEQSLNAGFLASTFSLYKGSFLAKSESPLLTTWRDCFDARLSHLIYQMQDIDPLLKIIRHMPERIDAIQRVLELLPQESQHRDRFLKLL</sequence>
<dbReference type="GO" id="GO:0003677">
    <property type="term" value="F:DNA binding"/>
    <property type="evidence" value="ECO:0007669"/>
    <property type="project" value="InterPro"/>
</dbReference>
<dbReference type="AlphaFoldDB" id="A0A0A8TL32"/>
<dbReference type="EMBL" id="CP092085">
    <property type="protein sequence ID" value="UUN98903.1"/>
    <property type="molecule type" value="Genomic_DNA"/>
</dbReference>
<dbReference type="Proteomes" id="UP000644140">
    <property type="component" value="Chromosome"/>
</dbReference>
<dbReference type="InterPro" id="IPR036388">
    <property type="entry name" value="WH-like_DNA-bd_sf"/>
</dbReference>
<dbReference type="eggNOG" id="COG3284">
    <property type="taxonomic scope" value="Bacteria"/>
</dbReference>
<dbReference type="InterPro" id="IPR016032">
    <property type="entry name" value="Sig_transdc_resp-reg_C-effctor"/>
</dbReference>
<proteinExistence type="predicted"/>
<protein>
    <submittedName>
        <fullName evidence="1">Transcriptional regulator</fullName>
    </submittedName>
</protein>
<dbReference type="GO" id="GO:0006355">
    <property type="term" value="P:regulation of DNA-templated transcription"/>
    <property type="evidence" value="ECO:0007669"/>
    <property type="project" value="InterPro"/>
</dbReference>
<dbReference type="Gene3D" id="1.10.10.10">
    <property type="entry name" value="Winged helix-like DNA-binding domain superfamily/Winged helix DNA-binding domain"/>
    <property type="match status" value="1"/>
</dbReference>
<organism evidence="1 2">
    <name type="scientific">Acinetobacter bereziniae</name>
    <name type="common">Acinetobacter genomosp. 10</name>
    <dbReference type="NCBI Taxonomy" id="106648"/>
    <lineage>
        <taxon>Bacteria</taxon>
        <taxon>Pseudomonadati</taxon>
        <taxon>Pseudomonadota</taxon>
        <taxon>Gammaproteobacteria</taxon>
        <taxon>Moraxellales</taxon>
        <taxon>Moraxellaceae</taxon>
        <taxon>Acinetobacter</taxon>
    </lineage>
</organism>
<accession>A0A0A8TL32</accession>
<dbReference type="STRING" id="106648.GCA_000753985_03878"/>
<dbReference type="GeneID" id="69463651"/>
<gene>
    <name evidence="1" type="ORF">I9054_005485</name>
</gene>
<name>A0A0A8TL32_ACIBZ</name>
<evidence type="ECO:0000313" key="1">
    <source>
        <dbReference type="EMBL" id="UUN98903.1"/>
    </source>
</evidence>